<keyword evidence="3" id="KW-1185">Reference proteome</keyword>
<protein>
    <submittedName>
        <fullName evidence="2">Uncharacterized protein</fullName>
    </submittedName>
</protein>
<dbReference type="EMBL" id="CP031037">
    <property type="protein sequence ID" value="QDZ20493.1"/>
    <property type="molecule type" value="Genomic_DNA"/>
</dbReference>
<proteinExistence type="predicted"/>
<gene>
    <name evidence="2" type="ORF">A3770_04p30110</name>
</gene>
<dbReference type="Proteomes" id="UP000316726">
    <property type="component" value="Chromosome 4"/>
</dbReference>
<evidence type="ECO:0000313" key="3">
    <source>
        <dbReference type="Proteomes" id="UP000316726"/>
    </source>
</evidence>
<accession>A0A5B8MJ54</accession>
<evidence type="ECO:0000256" key="1">
    <source>
        <dbReference type="SAM" id="MobiDB-lite"/>
    </source>
</evidence>
<reference evidence="2 3" key="1">
    <citation type="submission" date="2018-07" db="EMBL/GenBank/DDBJ databases">
        <title>The complete nuclear genome of the prasinophyte Chloropicon primus (CCMP1205).</title>
        <authorList>
            <person name="Pombert J.-F."/>
            <person name="Otis C."/>
            <person name="Turmel M."/>
            <person name="Lemieux C."/>
        </authorList>
    </citation>
    <scope>NUCLEOTIDE SEQUENCE [LARGE SCALE GENOMIC DNA]</scope>
    <source>
        <strain evidence="2 3">CCMP1205</strain>
    </source>
</reference>
<organism evidence="2 3">
    <name type="scientific">Chloropicon primus</name>
    <dbReference type="NCBI Taxonomy" id="1764295"/>
    <lineage>
        <taxon>Eukaryota</taxon>
        <taxon>Viridiplantae</taxon>
        <taxon>Chlorophyta</taxon>
        <taxon>Chloropicophyceae</taxon>
        <taxon>Chloropicales</taxon>
        <taxon>Chloropicaceae</taxon>
        <taxon>Chloropicon</taxon>
    </lineage>
</organism>
<evidence type="ECO:0000313" key="2">
    <source>
        <dbReference type="EMBL" id="QDZ20493.1"/>
    </source>
</evidence>
<sequence length="287" mass="31263">MATTSSNLIARKKSTDAKGFQNSSSSRVLGRRRSVGSGVADASRKRIGRTVSRNRSSTGKDLARAAAVADLGALEREVFSFERLGLRDEQAAPAPPNELPIISIGDSVVCLARDERLIGEMKRQKTLKRIQLAEAFSKDHYKYSLFAGEDPVDEGVPQHLELTPTDHVQIARASIQQSKLGIVGDSALSDGSVGAFSEGGPNESGSKLDKQKSRRYDSEDSTILVYGDRSPIVIPKLDFSVLPNFRKPRMYNQKVAKGHLKKYHGGGKNKAGGNKGVIGFLNLKFWH</sequence>
<name>A0A5B8MJ54_9CHLO</name>
<dbReference type="AlphaFoldDB" id="A0A5B8MJ54"/>
<feature type="region of interest" description="Disordered" evidence="1">
    <location>
        <begin position="1"/>
        <end position="59"/>
    </location>
</feature>
<feature type="compositionally biased region" description="Basic and acidic residues" evidence="1">
    <location>
        <begin position="206"/>
        <end position="215"/>
    </location>
</feature>
<feature type="region of interest" description="Disordered" evidence="1">
    <location>
        <begin position="193"/>
        <end position="215"/>
    </location>
</feature>